<keyword evidence="2" id="KW-0378">Hydrolase</keyword>
<evidence type="ECO:0000256" key="4">
    <source>
        <dbReference type="ARBA" id="ARBA00023337"/>
    </source>
</evidence>
<feature type="region of interest" description="Disordered" evidence="6">
    <location>
        <begin position="670"/>
        <end position="693"/>
    </location>
</feature>
<keyword evidence="3" id="KW-0472">Membrane</keyword>
<dbReference type="PANTHER" id="PTHR45738:SF3">
    <property type="entry name" value="OS03G0182400 PROTEIN"/>
    <property type="match status" value="1"/>
</dbReference>
<proteinExistence type="predicted"/>
<evidence type="ECO:0000259" key="7">
    <source>
        <dbReference type="PROSITE" id="PS50275"/>
    </source>
</evidence>
<reference evidence="8" key="1">
    <citation type="submission" date="2022-04" db="EMBL/GenBank/DDBJ databases">
        <title>A functionally conserved STORR gene fusion in Papaver species that diverged 16.8 million years ago.</title>
        <authorList>
            <person name="Catania T."/>
        </authorList>
    </citation>
    <scope>NUCLEOTIDE SEQUENCE</scope>
    <source>
        <strain evidence="8">S-188037</strain>
    </source>
</reference>
<evidence type="ECO:0000256" key="1">
    <source>
        <dbReference type="ARBA" id="ARBA00004148"/>
    </source>
</evidence>
<comment type="caution">
    <text evidence="8">The sequence shown here is derived from an EMBL/GenBank/DDBJ whole genome shotgun (WGS) entry which is preliminary data.</text>
</comment>
<dbReference type="GO" id="GO:0046856">
    <property type="term" value="P:phosphatidylinositol dephosphorylation"/>
    <property type="evidence" value="ECO:0007669"/>
    <property type="project" value="InterPro"/>
</dbReference>
<dbReference type="InterPro" id="IPR002013">
    <property type="entry name" value="SAC_dom"/>
</dbReference>
<feature type="region of interest" description="Disordered" evidence="6">
    <location>
        <begin position="583"/>
        <end position="619"/>
    </location>
</feature>
<name>A0AAD4X364_9MAGN</name>
<keyword evidence="9" id="KW-1185">Reference proteome</keyword>
<evidence type="ECO:0000313" key="9">
    <source>
        <dbReference type="Proteomes" id="UP001202328"/>
    </source>
</evidence>
<dbReference type="PANTHER" id="PTHR45738">
    <property type="entry name" value="POLYPHOSPHOINOSITIDE PHOSPHATASE"/>
    <property type="match status" value="1"/>
</dbReference>
<evidence type="ECO:0000256" key="2">
    <source>
        <dbReference type="ARBA" id="ARBA00022801"/>
    </source>
</evidence>
<dbReference type="PROSITE" id="PS50275">
    <property type="entry name" value="SAC"/>
    <property type="match status" value="1"/>
</dbReference>
<evidence type="ECO:0000256" key="5">
    <source>
        <dbReference type="ARBA" id="ARBA00023464"/>
    </source>
</evidence>
<evidence type="ECO:0000256" key="3">
    <source>
        <dbReference type="ARBA" id="ARBA00023136"/>
    </source>
</evidence>
<feature type="domain" description="SAC" evidence="7">
    <location>
        <begin position="166"/>
        <end position="502"/>
    </location>
</feature>
<dbReference type="Proteomes" id="UP001202328">
    <property type="component" value="Unassembled WGS sequence"/>
</dbReference>
<evidence type="ECO:0000256" key="6">
    <source>
        <dbReference type="SAM" id="MobiDB-lite"/>
    </source>
</evidence>
<organism evidence="8 9">
    <name type="scientific">Papaver atlanticum</name>
    <dbReference type="NCBI Taxonomy" id="357466"/>
    <lineage>
        <taxon>Eukaryota</taxon>
        <taxon>Viridiplantae</taxon>
        <taxon>Streptophyta</taxon>
        <taxon>Embryophyta</taxon>
        <taxon>Tracheophyta</taxon>
        <taxon>Spermatophyta</taxon>
        <taxon>Magnoliopsida</taxon>
        <taxon>Ranunculales</taxon>
        <taxon>Papaveraceae</taxon>
        <taxon>Papaveroideae</taxon>
        <taxon>Papaver</taxon>
    </lineage>
</organism>
<comment type="subunit">
    <text evidence="5">Component of the PI(3,5)P2 regulatory complex at least composed of ATG18, SAC/FIG4, FAB1 and VAC14.</text>
</comment>
<dbReference type="GO" id="GO:0005774">
    <property type="term" value="C:vacuolar membrane"/>
    <property type="evidence" value="ECO:0007669"/>
    <property type="project" value="UniProtKB-SubCell"/>
</dbReference>
<protein>
    <recommendedName>
        <fullName evidence="7">SAC domain-containing protein</fullName>
    </recommendedName>
</protein>
<dbReference type="EMBL" id="JAJJMB010017954">
    <property type="protein sequence ID" value="KAI3833513.1"/>
    <property type="molecule type" value="Genomic_DNA"/>
</dbReference>
<sequence>MTTNSNELREAGSKELDQMDPNNSFLKNFRLYETKSKFYIVGRNKSRTVWRILKIDRLEPTELIIVEDSTTYSAAQCFNLLRRLHVGNESTGGLKLVAKCYGIIGFIKFLGPYYMLLITKRKQIGKICGHVIYGITKSEMIAIPHPSVQQTDIMFSKNENRYKKLLCSIDLTKDFFFSFSYNVMRSLQKNLCDPETTQDLYGKMFVWNEFLTRGIRHNLKNTVWTVALVYGFFKQQKISVSGRDFCLTLISRRSRKVANDVETEQIVFEDLPEGCPLEISSVVQHRGSIPLFWSQETSLINAKPKIKVSTSDKNYKATRLHFDNLLTRYGNPIIILNLIKGREATKESRESRLREKFFLATEVINDDLSFENRLRFFHLDLHKLFKSKGPNVLESLSGLTEYSARTTGFFHSELKKPNVVPGKDNENRLIKQQKGVLRTNCVDCLDRTNVAQYSYGLASLGYQLNALGLIGRPKIGQDDRLADDLMDLYEMMGDVLSLQYGGSRSHCKIFRLKKGQWKPVVHGQDMIRSIHRYGSNAFTDGEKQDAINIFLGYFQPQQGRPALWELNSDQHFNVSRDENARLSLKRSASDGNLTSITEGESSRPEDSTPDIPPSRFTPSMTTKQLYTDMQNARIHFYENEDFHNCSDFGFAGWRSPENSYAGDLHERHQHDWSDVGSDGADGYASSAGTSCTK</sequence>
<comment type="subcellular location">
    <subcellularLocation>
        <location evidence="1">Vacuole membrane</location>
        <topology evidence="1">Peripheral membrane protein</topology>
    </subcellularLocation>
</comment>
<dbReference type="AlphaFoldDB" id="A0AAD4X364"/>
<gene>
    <name evidence="8" type="ORF">MKW98_024512</name>
</gene>
<evidence type="ECO:0000313" key="8">
    <source>
        <dbReference type="EMBL" id="KAI3833513.1"/>
    </source>
</evidence>
<dbReference type="Pfam" id="PF02383">
    <property type="entry name" value="Syja_N"/>
    <property type="match status" value="1"/>
</dbReference>
<feature type="compositionally biased region" description="Polar residues" evidence="6">
    <location>
        <begin position="589"/>
        <end position="599"/>
    </location>
</feature>
<accession>A0AAD4X364</accession>
<comment type="catalytic activity">
    <reaction evidence="4">
        <text>a 1,2-diacyl-sn-glycero-3-phospho-(1D-myo-inositol-3,5-bisphosphate) + H2O = a 1,2-diacyl-sn-glycero-3-phospho-(1D-myo-inositol-3-phosphate) + phosphate</text>
        <dbReference type="Rhea" id="RHEA:32955"/>
        <dbReference type="ChEBI" id="CHEBI:15377"/>
        <dbReference type="ChEBI" id="CHEBI:43474"/>
        <dbReference type="ChEBI" id="CHEBI:57923"/>
        <dbReference type="ChEBI" id="CHEBI:58088"/>
    </reaction>
</comment>
<dbReference type="InterPro" id="IPR043573">
    <property type="entry name" value="Fig4-like"/>
</dbReference>
<dbReference type="GO" id="GO:0043813">
    <property type="term" value="F:phosphatidylinositol-3,5-bisphosphate 5-phosphatase activity"/>
    <property type="evidence" value="ECO:0007669"/>
    <property type="project" value="InterPro"/>
</dbReference>